<protein>
    <submittedName>
        <fullName evidence="2">Chemotaxis protein CheW</fullName>
    </submittedName>
</protein>
<feature type="domain" description="CheW-like" evidence="1">
    <location>
        <begin position="9"/>
        <end position="149"/>
    </location>
</feature>
<accession>A0A140L5E6</accession>
<dbReference type="PANTHER" id="PTHR22617:SF23">
    <property type="entry name" value="CHEMOTAXIS PROTEIN CHEW"/>
    <property type="match status" value="1"/>
</dbReference>
<dbReference type="STRING" id="520762.AN619_15250"/>
<dbReference type="AlphaFoldDB" id="A0A140L5E6"/>
<dbReference type="Gene3D" id="2.30.30.40">
    <property type="entry name" value="SH3 Domains"/>
    <property type="match status" value="1"/>
</dbReference>
<dbReference type="PATRIC" id="fig|520762.4.peg.1692"/>
<dbReference type="PANTHER" id="PTHR22617">
    <property type="entry name" value="CHEMOTAXIS SENSOR HISTIDINE KINASE-RELATED"/>
    <property type="match status" value="1"/>
</dbReference>
<dbReference type="GO" id="GO:0006935">
    <property type="term" value="P:chemotaxis"/>
    <property type="evidence" value="ECO:0007669"/>
    <property type="project" value="InterPro"/>
</dbReference>
<reference evidence="2 3" key="1">
    <citation type="submission" date="2015-12" db="EMBL/GenBank/DDBJ databases">
        <title>Draft genome sequence of the thermoanaerobe Thermotalea metallivorans, an isolate from the runoff channel of the Great Artesian Basin, Australia.</title>
        <authorList>
            <person name="Patel B.K."/>
        </authorList>
    </citation>
    <scope>NUCLEOTIDE SEQUENCE [LARGE SCALE GENOMIC DNA]</scope>
    <source>
        <strain evidence="2 3">B2-1</strain>
    </source>
</reference>
<name>A0A140L5E6_9FIRM</name>
<dbReference type="CDD" id="cd00732">
    <property type="entry name" value="CheW"/>
    <property type="match status" value="1"/>
</dbReference>
<dbReference type="GO" id="GO:0007165">
    <property type="term" value="P:signal transduction"/>
    <property type="evidence" value="ECO:0007669"/>
    <property type="project" value="InterPro"/>
</dbReference>
<dbReference type="SMART" id="SM00260">
    <property type="entry name" value="CheW"/>
    <property type="match status" value="1"/>
</dbReference>
<dbReference type="InterPro" id="IPR039315">
    <property type="entry name" value="CheW"/>
</dbReference>
<dbReference type="Gene3D" id="2.40.50.180">
    <property type="entry name" value="CheA-289, Domain 4"/>
    <property type="match status" value="1"/>
</dbReference>
<sequence>MENKVGASENQYVLFQLDNEYYGIDILQVETIERVMDITRVPHALDYVQGVINLRGEVVPVVNLRKRFNLPEVSVNDESRIIIVSVEDIVVGLLVDASSEVLQLSSDEIDDASNIADNTGNGFVKGIGKNGHRMIILLDLKKVLDIAEHSDPME</sequence>
<dbReference type="Pfam" id="PF01584">
    <property type="entry name" value="CheW"/>
    <property type="match status" value="1"/>
</dbReference>
<dbReference type="InterPro" id="IPR036061">
    <property type="entry name" value="CheW-like_dom_sf"/>
</dbReference>
<dbReference type="Proteomes" id="UP000070456">
    <property type="component" value="Unassembled WGS sequence"/>
</dbReference>
<dbReference type="EMBL" id="LOEE01000031">
    <property type="protein sequence ID" value="KXG75771.1"/>
    <property type="molecule type" value="Genomic_DNA"/>
</dbReference>
<proteinExistence type="predicted"/>
<gene>
    <name evidence="2" type="primary">cheW_2</name>
    <name evidence="2" type="ORF">AN619_15250</name>
</gene>
<keyword evidence="3" id="KW-1185">Reference proteome</keyword>
<organism evidence="2 3">
    <name type="scientific">Thermotalea metallivorans</name>
    <dbReference type="NCBI Taxonomy" id="520762"/>
    <lineage>
        <taxon>Bacteria</taxon>
        <taxon>Bacillati</taxon>
        <taxon>Bacillota</taxon>
        <taxon>Clostridia</taxon>
        <taxon>Peptostreptococcales</taxon>
        <taxon>Thermotaleaceae</taxon>
        <taxon>Thermotalea</taxon>
    </lineage>
</organism>
<dbReference type="OrthoDB" id="9794382at2"/>
<dbReference type="GO" id="GO:0005829">
    <property type="term" value="C:cytosol"/>
    <property type="evidence" value="ECO:0007669"/>
    <property type="project" value="TreeGrafter"/>
</dbReference>
<dbReference type="InterPro" id="IPR002545">
    <property type="entry name" value="CheW-lke_dom"/>
</dbReference>
<comment type="caution">
    <text evidence="2">The sequence shown here is derived from an EMBL/GenBank/DDBJ whole genome shotgun (WGS) entry which is preliminary data.</text>
</comment>
<dbReference type="SUPFAM" id="SSF50341">
    <property type="entry name" value="CheW-like"/>
    <property type="match status" value="1"/>
</dbReference>
<evidence type="ECO:0000313" key="2">
    <source>
        <dbReference type="EMBL" id="KXG75771.1"/>
    </source>
</evidence>
<evidence type="ECO:0000313" key="3">
    <source>
        <dbReference type="Proteomes" id="UP000070456"/>
    </source>
</evidence>
<dbReference type="PROSITE" id="PS50851">
    <property type="entry name" value="CHEW"/>
    <property type="match status" value="1"/>
</dbReference>
<dbReference type="RefSeq" id="WP_068556123.1">
    <property type="nucleotide sequence ID" value="NZ_LOEE01000031.1"/>
</dbReference>
<evidence type="ECO:0000259" key="1">
    <source>
        <dbReference type="PROSITE" id="PS50851"/>
    </source>
</evidence>